<evidence type="ECO:0000256" key="2">
    <source>
        <dbReference type="ARBA" id="ARBA00022679"/>
    </source>
</evidence>
<dbReference type="SMART" id="SM00563">
    <property type="entry name" value="PlsC"/>
    <property type="match status" value="1"/>
</dbReference>
<organism evidence="5 6">
    <name type="scientific">Croceitalea dokdonensis DOKDO 023</name>
    <dbReference type="NCBI Taxonomy" id="1300341"/>
    <lineage>
        <taxon>Bacteria</taxon>
        <taxon>Pseudomonadati</taxon>
        <taxon>Bacteroidota</taxon>
        <taxon>Flavobacteriia</taxon>
        <taxon>Flavobacteriales</taxon>
        <taxon>Flavobacteriaceae</taxon>
        <taxon>Croceitalea</taxon>
    </lineage>
</organism>
<evidence type="ECO:0000256" key="1">
    <source>
        <dbReference type="ARBA" id="ARBA00005189"/>
    </source>
</evidence>
<dbReference type="Pfam" id="PF01553">
    <property type="entry name" value="Acyltransferase"/>
    <property type="match status" value="1"/>
</dbReference>
<reference evidence="5 6" key="1">
    <citation type="submission" date="2015-09" db="EMBL/GenBank/DDBJ databases">
        <title>Genome sequence of the marine flavobacterium Croceitalea dokdonensis DOKDO 023 that contains proton- and sodium-pumping rhodopsins.</title>
        <authorList>
            <person name="Kwon S.-K."/>
            <person name="Lee H.K."/>
            <person name="Kwak M.-J."/>
            <person name="Kim J.F."/>
        </authorList>
    </citation>
    <scope>NUCLEOTIDE SEQUENCE [LARGE SCALE GENOMIC DNA]</scope>
    <source>
        <strain evidence="5 6">DOKDO 023</strain>
    </source>
</reference>
<proteinExistence type="predicted"/>
<gene>
    <name evidence="5" type="ORF">I595_3427</name>
</gene>
<comment type="pathway">
    <text evidence="1">Lipid metabolism.</text>
</comment>
<dbReference type="InterPro" id="IPR002123">
    <property type="entry name" value="Plipid/glycerol_acylTrfase"/>
</dbReference>
<sequence length="181" mass="20987">MFHYLARFIYFNILGWNLQGTFPDQDKYVVIVVPHTHWMDFFIGLLVRAISKKQINYVGKKSLFKPPFGWFFRMTGGAPVDRKKNSNVVDNVVQIFKEREKFRLCLAPEGTRKKVTELKTGFYYIAKKAEVPIVMVAFDFSKKQVTVAEPFFTTDNLQADFNKITSHFKGVKGKVTEHSFG</sequence>
<dbReference type="PATRIC" id="fig|1300341.3.peg.3566"/>
<evidence type="ECO:0000256" key="3">
    <source>
        <dbReference type="ARBA" id="ARBA00023315"/>
    </source>
</evidence>
<evidence type="ECO:0000259" key="4">
    <source>
        <dbReference type="SMART" id="SM00563"/>
    </source>
</evidence>
<accession>A0A0P7ADA6</accession>
<keyword evidence="2 5" id="KW-0808">Transferase</keyword>
<dbReference type="OrthoDB" id="9796839at2"/>
<evidence type="ECO:0000313" key="5">
    <source>
        <dbReference type="EMBL" id="KPM30406.1"/>
    </source>
</evidence>
<protein>
    <submittedName>
        <fullName evidence="5">Acyltransferase</fullName>
    </submittedName>
</protein>
<evidence type="ECO:0000313" key="6">
    <source>
        <dbReference type="Proteomes" id="UP000050280"/>
    </source>
</evidence>
<feature type="domain" description="Phospholipid/glycerol acyltransferase" evidence="4">
    <location>
        <begin position="29"/>
        <end position="141"/>
    </location>
</feature>
<dbReference type="SUPFAM" id="SSF69593">
    <property type="entry name" value="Glycerol-3-phosphate (1)-acyltransferase"/>
    <property type="match status" value="1"/>
</dbReference>
<dbReference type="RefSeq" id="WP_054560390.1">
    <property type="nucleotide sequence ID" value="NZ_LDJX01000009.1"/>
</dbReference>
<name>A0A0P7ADA6_9FLAO</name>
<dbReference type="PANTHER" id="PTHR10434:SF9">
    <property type="entry name" value="PHOSPHOLIPID_GLYCEROL ACYLTRANSFERASE DOMAIN-CONTAINING PROTEIN"/>
    <property type="match status" value="1"/>
</dbReference>
<keyword evidence="3 5" id="KW-0012">Acyltransferase</keyword>
<dbReference type="PANTHER" id="PTHR10434">
    <property type="entry name" value="1-ACYL-SN-GLYCEROL-3-PHOSPHATE ACYLTRANSFERASE"/>
    <property type="match status" value="1"/>
</dbReference>
<dbReference type="AlphaFoldDB" id="A0A0P7ADA6"/>
<dbReference type="STRING" id="1300341.I595_3427"/>
<comment type="caution">
    <text evidence="5">The sequence shown here is derived from an EMBL/GenBank/DDBJ whole genome shotgun (WGS) entry which is preliminary data.</text>
</comment>
<dbReference type="EMBL" id="LDJX01000009">
    <property type="protein sequence ID" value="KPM30406.1"/>
    <property type="molecule type" value="Genomic_DNA"/>
</dbReference>
<keyword evidence="6" id="KW-1185">Reference proteome</keyword>
<dbReference type="GO" id="GO:0003841">
    <property type="term" value="F:1-acylglycerol-3-phosphate O-acyltransferase activity"/>
    <property type="evidence" value="ECO:0007669"/>
    <property type="project" value="TreeGrafter"/>
</dbReference>
<dbReference type="Proteomes" id="UP000050280">
    <property type="component" value="Unassembled WGS sequence"/>
</dbReference>
<dbReference type="GO" id="GO:0006654">
    <property type="term" value="P:phosphatidic acid biosynthetic process"/>
    <property type="evidence" value="ECO:0007669"/>
    <property type="project" value="TreeGrafter"/>
</dbReference>